<dbReference type="SMART" id="SM00406">
    <property type="entry name" value="IGv"/>
    <property type="match status" value="2"/>
</dbReference>
<keyword evidence="2" id="KW-0391">Immunity</keyword>
<reference evidence="5" key="1">
    <citation type="submission" date="2025-08" db="UniProtKB">
        <authorList>
            <consortium name="RefSeq"/>
        </authorList>
    </citation>
    <scope>IDENTIFICATION</scope>
    <source>
        <tissue evidence="5">Spleen</tissue>
    </source>
</reference>
<dbReference type="InterPro" id="IPR050413">
    <property type="entry name" value="TCR_beta_variable"/>
</dbReference>
<dbReference type="RefSeq" id="XP_006861330.1">
    <property type="nucleotide sequence ID" value="XM_006861268.1"/>
</dbReference>
<dbReference type="Gene3D" id="2.60.40.10">
    <property type="entry name" value="Immunoglobulins"/>
    <property type="match status" value="2"/>
</dbReference>
<dbReference type="SMART" id="SM00409">
    <property type="entry name" value="IG"/>
    <property type="match status" value="2"/>
</dbReference>
<dbReference type="PANTHER" id="PTHR23268">
    <property type="entry name" value="T-CELL RECEPTOR BETA CHAIN"/>
    <property type="match status" value="1"/>
</dbReference>
<gene>
    <name evidence="5" type="primary">LOC102812504</name>
</gene>
<dbReference type="GO" id="GO:0007166">
    <property type="term" value="P:cell surface receptor signaling pathway"/>
    <property type="evidence" value="ECO:0007669"/>
    <property type="project" value="TreeGrafter"/>
</dbReference>
<dbReference type="GO" id="GO:0002376">
    <property type="term" value="P:immune system process"/>
    <property type="evidence" value="ECO:0007669"/>
    <property type="project" value="UniProtKB-KW"/>
</dbReference>
<evidence type="ECO:0000256" key="1">
    <source>
        <dbReference type="ARBA" id="ARBA00022729"/>
    </source>
</evidence>
<dbReference type="InterPro" id="IPR007110">
    <property type="entry name" value="Ig-like_dom"/>
</dbReference>
<accession>A0A9B0WNK6</accession>
<keyword evidence="1" id="KW-0732">Signal</keyword>
<feature type="domain" description="Ig-like" evidence="3">
    <location>
        <begin position="105"/>
        <end position="220"/>
    </location>
</feature>
<dbReference type="InterPro" id="IPR013106">
    <property type="entry name" value="Ig_V-set"/>
</dbReference>
<feature type="domain" description="Ig-like" evidence="3">
    <location>
        <begin position="222"/>
        <end position="329"/>
    </location>
</feature>
<dbReference type="Pfam" id="PF07686">
    <property type="entry name" value="V-set"/>
    <property type="match status" value="2"/>
</dbReference>
<evidence type="ECO:0000313" key="4">
    <source>
        <dbReference type="Proteomes" id="UP000504623"/>
    </source>
</evidence>
<organism evidence="4 5">
    <name type="scientific">Chrysochloris asiatica</name>
    <name type="common">Cape golden mole</name>
    <dbReference type="NCBI Taxonomy" id="185453"/>
    <lineage>
        <taxon>Eukaryota</taxon>
        <taxon>Metazoa</taxon>
        <taxon>Chordata</taxon>
        <taxon>Craniata</taxon>
        <taxon>Vertebrata</taxon>
        <taxon>Euteleostomi</taxon>
        <taxon>Mammalia</taxon>
        <taxon>Eutheria</taxon>
        <taxon>Afrotheria</taxon>
        <taxon>Chrysochloridae</taxon>
        <taxon>Chrysochlorinae</taxon>
        <taxon>Chrysochloris</taxon>
    </lineage>
</organism>
<dbReference type="InterPro" id="IPR003599">
    <property type="entry name" value="Ig_sub"/>
</dbReference>
<dbReference type="PANTHER" id="PTHR23268:SF14">
    <property type="entry name" value="T CELL RECEPTOR BETA VARIABLE 12-3-RELATED"/>
    <property type="match status" value="1"/>
</dbReference>
<dbReference type="PROSITE" id="PS50835">
    <property type="entry name" value="IG_LIKE"/>
    <property type="match status" value="2"/>
</dbReference>
<proteinExistence type="predicted"/>
<dbReference type="SUPFAM" id="SSF48726">
    <property type="entry name" value="Immunoglobulin"/>
    <property type="match status" value="3"/>
</dbReference>
<name>A0A9B0WNK6_CHRAS</name>
<dbReference type="GO" id="GO:0005886">
    <property type="term" value="C:plasma membrane"/>
    <property type="evidence" value="ECO:0007669"/>
    <property type="project" value="TreeGrafter"/>
</dbReference>
<protein>
    <submittedName>
        <fullName evidence="5">Uncharacterized protein LOC102812504</fullName>
    </submittedName>
</protein>
<evidence type="ECO:0000256" key="2">
    <source>
        <dbReference type="ARBA" id="ARBA00022859"/>
    </source>
</evidence>
<dbReference type="OrthoDB" id="9803478at2759"/>
<dbReference type="InterPro" id="IPR036179">
    <property type="entry name" value="Ig-like_dom_sf"/>
</dbReference>
<sequence>MPDGSSSTLKINSTELGDSAVYLCASSLATVWHCHPLPEQKPSGFPVACTASAGYTGRPGSAMHSQVLCCMALCLLGAGAAGSGITQTPKYMVQEEGQRVTLESPGFSAHVSQHPSRAIRRSGTMVEMDCHAKGIQASTMLWYRQLPGQTFTLIAVSNQGSDPTYEQGFTKTKFTINHPNLTFSALTVTNVKAEDSSLYFCAASDTALSRHRGPEQERLPTPHCRACSMDTEVIQTPGQLVKGTKQKARMECVPIKGHDDVYWYRQKPGEELKFLIRFQYQEAFDSSGMPEKRFSANCSKISPCSMEIEPTEPEDSAVYFCASSLSTVL</sequence>
<evidence type="ECO:0000259" key="3">
    <source>
        <dbReference type="PROSITE" id="PS50835"/>
    </source>
</evidence>
<dbReference type="AlphaFoldDB" id="A0A9B0WNK6"/>
<keyword evidence="4" id="KW-1185">Reference proteome</keyword>
<dbReference type="Proteomes" id="UP000504623">
    <property type="component" value="Unplaced"/>
</dbReference>
<evidence type="ECO:0000313" key="5">
    <source>
        <dbReference type="RefSeq" id="XP_006861330.1"/>
    </source>
</evidence>
<dbReference type="InterPro" id="IPR013783">
    <property type="entry name" value="Ig-like_fold"/>
</dbReference>
<dbReference type="GeneID" id="102812504"/>